<protein>
    <submittedName>
        <fullName evidence="10">Probable G-protein coupled receptor 83</fullName>
    </submittedName>
</protein>
<dbReference type="SUPFAM" id="SSF81321">
    <property type="entry name" value="Family A G protein-coupled receptor-like"/>
    <property type="match status" value="1"/>
</dbReference>
<evidence type="ECO:0000256" key="2">
    <source>
        <dbReference type="ARBA" id="ARBA00022692"/>
    </source>
</evidence>
<comment type="subcellular location">
    <subcellularLocation>
        <location evidence="1">Membrane</location>
    </subcellularLocation>
</comment>
<proteinExistence type="inferred from homology"/>
<accession>A0A6P8J4M5</accession>
<feature type="transmembrane region" description="Helical" evidence="7">
    <location>
        <begin position="86"/>
        <end position="108"/>
    </location>
</feature>
<dbReference type="FunCoup" id="A0A6P8J4M5">
    <property type="interactions" value="849"/>
</dbReference>
<feature type="transmembrane region" description="Helical" evidence="7">
    <location>
        <begin position="226"/>
        <end position="247"/>
    </location>
</feature>
<dbReference type="InterPro" id="IPR017452">
    <property type="entry name" value="GPCR_Rhodpsn_7TM"/>
</dbReference>
<evidence type="ECO:0000313" key="10">
    <source>
        <dbReference type="RefSeq" id="XP_031574594.1"/>
    </source>
</evidence>
<feature type="region of interest" description="Disordered" evidence="6">
    <location>
        <begin position="350"/>
        <end position="391"/>
    </location>
</feature>
<keyword evidence="2 5" id="KW-0812">Transmembrane</keyword>
<feature type="domain" description="G-protein coupled receptors family 1 profile" evidence="8">
    <location>
        <begin position="21"/>
        <end position="278"/>
    </location>
</feature>
<evidence type="ECO:0000256" key="5">
    <source>
        <dbReference type="RuleBase" id="RU000688"/>
    </source>
</evidence>
<dbReference type="Gene3D" id="1.20.1070.10">
    <property type="entry name" value="Rhodopsin 7-helix transmembrane proteins"/>
    <property type="match status" value="1"/>
</dbReference>
<dbReference type="CDD" id="cd00637">
    <property type="entry name" value="7tm_classA_rhodopsin-like"/>
    <property type="match status" value="1"/>
</dbReference>
<dbReference type="RefSeq" id="XP_031574594.1">
    <property type="nucleotide sequence ID" value="XM_031718734.1"/>
</dbReference>
<evidence type="ECO:0000256" key="4">
    <source>
        <dbReference type="ARBA" id="ARBA00023136"/>
    </source>
</evidence>
<keyword evidence="5" id="KW-0807">Transducer</keyword>
<dbReference type="AlphaFoldDB" id="A0A6P8J4M5"/>
<dbReference type="InterPro" id="IPR000276">
    <property type="entry name" value="GPCR_Rhodpsn"/>
</dbReference>
<evidence type="ECO:0000256" key="6">
    <source>
        <dbReference type="SAM" id="MobiDB-lite"/>
    </source>
</evidence>
<dbReference type="PANTHER" id="PTHR45698">
    <property type="entry name" value="TRACE AMINE-ASSOCIATED RECEPTOR 19N-RELATED"/>
    <property type="match status" value="1"/>
</dbReference>
<feature type="transmembrane region" description="Helical" evidence="7">
    <location>
        <begin position="42"/>
        <end position="66"/>
    </location>
</feature>
<keyword evidence="5 10" id="KW-0675">Receptor</keyword>
<reference evidence="10" key="1">
    <citation type="submission" date="2025-08" db="UniProtKB">
        <authorList>
            <consortium name="RefSeq"/>
        </authorList>
    </citation>
    <scope>IDENTIFICATION</scope>
    <source>
        <tissue evidence="10">Tentacle</tissue>
    </source>
</reference>
<feature type="compositionally biased region" description="Basic and acidic residues" evidence="6">
    <location>
        <begin position="353"/>
        <end position="373"/>
    </location>
</feature>
<dbReference type="GO" id="GO:0016020">
    <property type="term" value="C:membrane"/>
    <property type="evidence" value="ECO:0007669"/>
    <property type="project" value="UniProtKB-SubCell"/>
</dbReference>
<evidence type="ECO:0000256" key="7">
    <source>
        <dbReference type="SAM" id="Phobius"/>
    </source>
</evidence>
<feature type="transmembrane region" description="Helical" evidence="7">
    <location>
        <begin position="259"/>
        <end position="279"/>
    </location>
</feature>
<dbReference type="PROSITE" id="PS00237">
    <property type="entry name" value="G_PROTEIN_RECEP_F1_1"/>
    <property type="match status" value="1"/>
</dbReference>
<sequence length="391" mass="44463">MGESISLQISFGIIAMLALSCNFVFCLVLLMDRRMLRQACNVFLFSLAVTDMLTGISLFVTPNYIIASEYFTIPGGIAGDLFCRLFYSQCIVFTLGIVSVYTLTFMAVERWYAVTRPHKYKDMFSKNKKYIYVGVVWLLSCLLNSPHALEMEMTTKNFTEPKCIWVTAISSKSTRQAVAFLEFLGKYFLPVFITCATFLSLQITVKKPGNLFLRRNGNAGVRLLRMCTFTAFVLAVCWFPNQLYYLLFKYNLTKLNVPWHHATVVLCMFNSCVNPWVYCVTNKTYRRKFAALLHKCFPRVAVNCETTSATAPFEGSTATDKRTKDNQTISTEKSVAFCVEKFNEVVSFDESEEVSRAADDNSRNPAQMEHEYEGTELGRVYSPTLKETAAK</sequence>
<organism evidence="9 10">
    <name type="scientific">Actinia tenebrosa</name>
    <name type="common">Australian red waratah sea anemone</name>
    <dbReference type="NCBI Taxonomy" id="6105"/>
    <lineage>
        <taxon>Eukaryota</taxon>
        <taxon>Metazoa</taxon>
        <taxon>Cnidaria</taxon>
        <taxon>Anthozoa</taxon>
        <taxon>Hexacorallia</taxon>
        <taxon>Actiniaria</taxon>
        <taxon>Actiniidae</taxon>
        <taxon>Actinia</taxon>
    </lineage>
</organism>
<feature type="transmembrane region" description="Helical" evidence="7">
    <location>
        <begin position="129"/>
        <end position="149"/>
    </location>
</feature>
<dbReference type="Proteomes" id="UP000515163">
    <property type="component" value="Unplaced"/>
</dbReference>
<dbReference type="GO" id="GO:0004930">
    <property type="term" value="F:G protein-coupled receptor activity"/>
    <property type="evidence" value="ECO:0007669"/>
    <property type="project" value="UniProtKB-KW"/>
</dbReference>
<keyword evidence="4 7" id="KW-0472">Membrane</keyword>
<name>A0A6P8J4M5_ACTTE</name>
<evidence type="ECO:0000256" key="1">
    <source>
        <dbReference type="ARBA" id="ARBA00004370"/>
    </source>
</evidence>
<keyword evidence="9" id="KW-1185">Reference proteome</keyword>
<dbReference type="Pfam" id="PF00001">
    <property type="entry name" value="7tm_1"/>
    <property type="match status" value="1"/>
</dbReference>
<dbReference type="OrthoDB" id="10042731at2759"/>
<keyword evidence="5" id="KW-0297">G-protein coupled receptor</keyword>
<dbReference type="PANTHER" id="PTHR45698:SF1">
    <property type="entry name" value="TRACE AMINE-ASSOCIATED RECEPTOR 13C-LIKE"/>
    <property type="match status" value="1"/>
</dbReference>
<comment type="similarity">
    <text evidence="5">Belongs to the G-protein coupled receptor 1 family.</text>
</comment>
<dbReference type="PROSITE" id="PS50262">
    <property type="entry name" value="G_PROTEIN_RECEP_F1_2"/>
    <property type="match status" value="1"/>
</dbReference>
<feature type="transmembrane region" description="Helical" evidence="7">
    <location>
        <begin position="6"/>
        <end position="30"/>
    </location>
</feature>
<evidence type="ECO:0000256" key="3">
    <source>
        <dbReference type="ARBA" id="ARBA00022989"/>
    </source>
</evidence>
<dbReference type="PRINTS" id="PR00237">
    <property type="entry name" value="GPCRRHODOPSN"/>
</dbReference>
<evidence type="ECO:0000313" key="9">
    <source>
        <dbReference type="Proteomes" id="UP000515163"/>
    </source>
</evidence>
<gene>
    <name evidence="10" type="primary">LOC116308338</name>
</gene>
<dbReference type="InParanoid" id="A0A6P8J4M5"/>
<dbReference type="KEGG" id="aten:116308338"/>
<keyword evidence="3 7" id="KW-1133">Transmembrane helix</keyword>
<feature type="transmembrane region" description="Helical" evidence="7">
    <location>
        <begin position="187"/>
        <end position="205"/>
    </location>
</feature>
<dbReference type="GeneID" id="116308338"/>
<evidence type="ECO:0000259" key="8">
    <source>
        <dbReference type="PROSITE" id="PS50262"/>
    </source>
</evidence>